<dbReference type="InterPro" id="IPR028098">
    <property type="entry name" value="Glyco_trans_4-like_N"/>
</dbReference>
<dbReference type="PANTHER" id="PTHR45947">
    <property type="entry name" value="SULFOQUINOVOSYL TRANSFERASE SQD2"/>
    <property type="match status" value="1"/>
</dbReference>
<dbReference type="Pfam" id="PF00534">
    <property type="entry name" value="Glycos_transf_1"/>
    <property type="match status" value="1"/>
</dbReference>
<organism evidence="3 4">
    <name type="scientific">Ilyomonas limi</name>
    <dbReference type="NCBI Taxonomy" id="2575867"/>
    <lineage>
        <taxon>Bacteria</taxon>
        <taxon>Pseudomonadati</taxon>
        <taxon>Bacteroidota</taxon>
        <taxon>Chitinophagia</taxon>
        <taxon>Chitinophagales</taxon>
        <taxon>Chitinophagaceae</taxon>
        <taxon>Ilyomonas</taxon>
    </lineage>
</organism>
<evidence type="ECO:0000313" key="3">
    <source>
        <dbReference type="EMBL" id="TKK65021.1"/>
    </source>
</evidence>
<dbReference type="GO" id="GO:0016757">
    <property type="term" value="F:glycosyltransferase activity"/>
    <property type="evidence" value="ECO:0007669"/>
    <property type="project" value="InterPro"/>
</dbReference>
<keyword evidence="3" id="KW-0808">Transferase</keyword>
<dbReference type="InterPro" id="IPR050194">
    <property type="entry name" value="Glycosyltransferase_grp1"/>
</dbReference>
<evidence type="ECO:0000259" key="2">
    <source>
        <dbReference type="Pfam" id="PF13579"/>
    </source>
</evidence>
<evidence type="ECO:0000313" key="4">
    <source>
        <dbReference type="Proteomes" id="UP000305848"/>
    </source>
</evidence>
<name>A0A4U3KRY5_9BACT</name>
<dbReference type="PANTHER" id="PTHR45947:SF3">
    <property type="entry name" value="SULFOQUINOVOSYL TRANSFERASE SQD2"/>
    <property type="match status" value="1"/>
</dbReference>
<keyword evidence="4" id="KW-1185">Reference proteome</keyword>
<dbReference type="Pfam" id="PF13579">
    <property type="entry name" value="Glyco_trans_4_4"/>
    <property type="match status" value="1"/>
</dbReference>
<protein>
    <submittedName>
        <fullName evidence="3">Glycosyltransferase family 4 protein</fullName>
    </submittedName>
</protein>
<proteinExistence type="predicted"/>
<dbReference type="RefSeq" id="WP_137263820.1">
    <property type="nucleotide sequence ID" value="NZ_SZQL01000025.1"/>
</dbReference>
<gene>
    <name evidence="3" type="ORF">FC093_21190</name>
</gene>
<comment type="caution">
    <text evidence="3">The sequence shown here is derived from an EMBL/GenBank/DDBJ whole genome shotgun (WGS) entry which is preliminary data.</text>
</comment>
<dbReference type="AlphaFoldDB" id="A0A4U3KRY5"/>
<dbReference type="EMBL" id="SZQL01000025">
    <property type="protein sequence ID" value="TKK65021.1"/>
    <property type="molecule type" value="Genomic_DNA"/>
</dbReference>
<dbReference type="OrthoDB" id="9790710at2"/>
<feature type="domain" description="Glycosyltransferase subfamily 4-like N-terminal" evidence="2">
    <location>
        <begin position="32"/>
        <end position="173"/>
    </location>
</feature>
<sequence length="391" mass="43707">MKSHTKLVRVTTVPSSLQILLRRQLRFVNGYYDVLAVSSPGKELEEVAQDEGVRTSAVNMTRTITPWQDAKALWQLYRLFKREKPAIVHTHTPKAGLLGMIAGKMAKVPVRMHTVAGLPLMESTGMTKKLLELMERLTYTCATDVYPNSALLANFIKNRKYCGANKVKVLGNGSSNGIDTGYFKVTKEIKQAAEKLRAALQISKSDFVFVFVGRLVKDKGIEELVNAFLQMQKKYNHIKLLLVGTYEPQLDPLSNETTKAISNNEAIIYAGFQQDIRPYLAISHALAFPSYREGFPNVPMQAGCLDLPCIVTDINGCTEIIEHEKNGLIIPVKNAHALEGAMEKLLTDESLLNTLKSNARAMILARYDQQLLWNLLLKEYQQQLSSHAVVS</sequence>
<reference evidence="3 4" key="1">
    <citation type="submission" date="2019-05" db="EMBL/GenBank/DDBJ databases">
        <title>Panacibacter sp. strain 17mud1-8 Genome sequencing and assembly.</title>
        <authorList>
            <person name="Chhetri G."/>
        </authorList>
    </citation>
    <scope>NUCLEOTIDE SEQUENCE [LARGE SCALE GENOMIC DNA]</scope>
    <source>
        <strain evidence="3 4">17mud1-8</strain>
    </source>
</reference>
<dbReference type="CDD" id="cd03808">
    <property type="entry name" value="GT4_CapM-like"/>
    <property type="match status" value="1"/>
</dbReference>
<evidence type="ECO:0000259" key="1">
    <source>
        <dbReference type="Pfam" id="PF00534"/>
    </source>
</evidence>
<dbReference type="Proteomes" id="UP000305848">
    <property type="component" value="Unassembled WGS sequence"/>
</dbReference>
<accession>A0A4U3KRY5</accession>
<dbReference type="SUPFAM" id="SSF53756">
    <property type="entry name" value="UDP-Glycosyltransferase/glycogen phosphorylase"/>
    <property type="match status" value="1"/>
</dbReference>
<dbReference type="InterPro" id="IPR001296">
    <property type="entry name" value="Glyco_trans_1"/>
</dbReference>
<dbReference type="Gene3D" id="3.40.50.2000">
    <property type="entry name" value="Glycogen Phosphorylase B"/>
    <property type="match status" value="2"/>
</dbReference>
<feature type="domain" description="Glycosyl transferase family 1" evidence="1">
    <location>
        <begin position="194"/>
        <end position="361"/>
    </location>
</feature>